<comment type="caution">
    <text evidence="2">The sequence shown here is derived from an EMBL/GenBank/DDBJ whole genome shotgun (WGS) entry which is preliminary data.</text>
</comment>
<dbReference type="Proteomes" id="UP001187192">
    <property type="component" value="Unassembled WGS sequence"/>
</dbReference>
<feature type="region of interest" description="Disordered" evidence="1">
    <location>
        <begin position="1"/>
        <end position="20"/>
    </location>
</feature>
<feature type="compositionally biased region" description="Basic and acidic residues" evidence="1">
    <location>
        <begin position="9"/>
        <end position="20"/>
    </location>
</feature>
<gene>
    <name evidence="2" type="ORF">TIFTF001_038403</name>
</gene>
<reference evidence="2" key="1">
    <citation type="submission" date="2023-07" db="EMBL/GenBank/DDBJ databases">
        <title>draft genome sequence of fig (Ficus carica).</title>
        <authorList>
            <person name="Takahashi T."/>
            <person name="Nishimura K."/>
        </authorList>
    </citation>
    <scope>NUCLEOTIDE SEQUENCE</scope>
</reference>
<accession>A0AA88JD12</accession>
<name>A0AA88JD12_FICCA</name>
<evidence type="ECO:0000313" key="3">
    <source>
        <dbReference type="Proteomes" id="UP001187192"/>
    </source>
</evidence>
<dbReference type="EMBL" id="BTGU01000827">
    <property type="protein sequence ID" value="GMN69350.1"/>
    <property type="molecule type" value="Genomic_DNA"/>
</dbReference>
<dbReference type="AlphaFoldDB" id="A0AA88JD12"/>
<evidence type="ECO:0000256" key="1">
    <source>
        <dbReference type="SAM" id="MobiDB-lite"/>
    </source>
</evidence>
<organism evidence="2 3">
    <name type="scientific">Ficus carica</name>
    <name type="common">Common fig</name>
    <dbReference type="NCBI Taxonomy" id="3494"/>
    <lineage>
        <taxon>Eukaryota</taxon>
        <taxon>Viridiplantae</taxon>
        <taxon>Streptophyta</taxon>
        <taxon>Embryophyta</taxon>
        <taxon>Tracheophyta</taxon>
        <taxon>Spermatophyta</taxon>
        <taxon>Magnoliopsida</taxon>
        <taxon>eudicotyledons</taxon>
        <taxon>Gunneridae</taxon>
        <taxon>Pentapetalae</taxon>
        <taxon>rosids</taxon>
        <taxon>fabids</taxon>
        <taxon>Rosales</taxon>
        <taxon>Moraceae</taxon>
        <taxon>Ficeae</taxon>
        <taxon>Ficus</taxon>
    </lineage>
</organism>
<protein>
    <submittedName>
        <fullName evidence="2">Uncharacterized protein</fullName>
    </submittedName>
</protein>
<evidence type="ECO:0000313" key="2">
    <source>
        <dbReference type="EMBL" id="GMN69350.1"/>
    </source>
</evidence>
<sequence length="81" mass="9502">MKNLTDLGENVRHRLESEEKEGKLASTKAEEWLKGVEELEKRVHFVWESHLVAKNKESLDVFLIVKRGVNLAEKWENCLKK</sequence>
<proteinExistence type="predicted"/>
<keyword evidence="3" id="KW-1185">Reference proteome</keyword>